<evidence type="ECO:0000256" key="1">
    <source>
        <dbReference type="ARBA" id="ARBA00001913"/>
    </source>
</evidence>
<proteinExistence type="predicted"/>
<comment type="caution">
    <text evidence="7">The sequence shown here is derived from an EMBL/GenBank/DDBJ whole genome shotgun (WGS) entry which is preliminary data.</text>
</comment>
<sequence>MKKLSILLLLLTNFVVIGYTKDWTLTSPDKSNVAIITFKNGDLSYQVKRRGQEVITASSLGMKFKQFDLNAFNAVKKIASREVEQSWQMVWGEQQIVLDHYKETQWEVTTAQKETMLITFRVFNDGVAFRYEVINKDGRALDLMDEVTEFNIPEDPSTWWIHADYDSYELLYQKTPLSKVDIAHTPMTMRLASGIHMSIHEAALVDYASMTLKNNGKGVTCDLVPWRDGVKVKKEASFTSPWRTIILGDNAGDLVESTMVLNLNEPSKIEDTSWIKPMRYMGIWWDMHLNTKSWKQGVKHGATTAYAKEYIDFASKNGFEGLLVEGWNIGWERWDNWDFTKAYDDFDIEEVQRYAQERGMTLIGHHETGGKVSKQYEPQMEEAFKFYNKLGIPAVKTGYVGKIDNGEYHHGQWMVNHYHRVMELGAKYKVAIVAHEPIKATGLRRTYPHFLAREGVRGQEYNAWANPSNPPEHTVILPFTRGLSGPIDFTPGAFRMTFDGTYREEGYPSRVSTTLAKQLALYVTIYSPVQMACDLPKHYEEFPEMFQFITHVPVDWAKTKVLGAEIGEYYTVARKDRHSDNWYIGSITNEDARDIEVTLDFLEEGKTYRMTYFGDGEEANWKDAPYDYQIFNREVKKGDTVKLHLAAGGGAAIRLELP</sequence>
<evidence type="ECO:0000259" key="6">
    <source>
        <dbReference type="Pfam" id="PF14509"/>
    </source>
</evidence>
<dbReference type="Pfam" id="PF14508">
    <property type="entry name" value="GH97_N"/>
    <property type="match status" value="1"/>
</dbReference>
<dbReference type="InterPro" id="IPR029486">
    <property type="entry name" value="GH97_N"/>
</dbReference>
<keyword evidence="3" id="KW-0106">Calcium</keyword>
<comment type="subunit">
    <text evidence="2">Monomer.</text>
</comment>
<keyword evidence="8" id="KW-1185">Reference proteome</keyword>
<dbReference type="SUPFAM" id="SSF51445">
    <property type="entry name" value="(Trans)glycosidases"/>
    <property type="match status" value="1"/>
</dbReference>
<dbReference type="InterPro" id="IPR013785">
    <property type="entry name" value="Aldolase_TIM"/>
</dbReference>
<name>A0ABP9DFA5_9BACT</name>
<evidence type="ECO:0000256" key="2">
    <source>
        <dbReference type="ARBA" id="ARBA00011245"/>
    </source>
</evidence>
<dbReference type="InterPro" id="IPR014718">
    <property type="entry name" value="GH-type_carb-bd"/>
</dbReference>
<keyword evidence="7" id="KW-0378">Hydrolase</keyword>
<dbReference type="InterPro" id="IPR052720">
    <property type="entry name" value="Glycosyl_hydrolase_97"/>
</dbReference>
<feature type="domain" description="Glycosyl-hydrolase 97 N-terminal" evidence="5">
    <location>
        <begin position="25"/>
        <end position="266"/>
    </location>
</feature>
<dbReference type="Pfam" id="PF10566">
    <property type="entry name" value="Glyco_hydro_97"/>
    <property type="match status" value="1"/>
</dbReference>
<protein>
    <submittedName>
        <fullName evidence="7">Glycoside hydrolase family 97 protein</fullName>
    </submittedName>
</protein>
<dbReference type="EMBL" id="BAABJX010000039">
    <property type="protein sequence ID" value="GAA4840246.1"/>
    <property type="molecule type" value="Genomic_DNA"/>
</dbReference>
<gene>
    <name evidence="7" type="ORF">GCM10023331_26730</name>
</gene>
<organism evidence="7 8">
    <name type="scientific">Algivirga pacifica</name>
    <dbReference type="NCBI Taxonomy" id="1162670"/>
    <lineage>
        <taxon>Bacteria</taxon>
        <taxon>Pseudomonadati</taxon>
        <taxon>Bacteroidota</taxon>
        <taxon>Cytophagia</taxon>
        <taxon>Cytophagales</taxon>
        <taxon>Flammeovirgaceae</taxon>
        <taxon>Algivirga</taxon>
    </lineage>
</organism>
<dbReference type="Gene3D" id="2.70.98.10">
    <property type="match status" value="1"/>
</dbReference>
<evidence type="ECO:0000313" key="7">
    <source>
        <dbReference type="EMBL" id="GAA4840246.1"/>
    </source>
</evidence>
<dbReference type="InterPro" id="IPR029483">
    <property type="entry name" value="GH97_C"/>
</dbReference>
<dbReference type="InterPro" id="IPR019563">
    <property type="entry name" value="GH97_catalytic"/>
</dbReference>
<dbReference type="Gene3D" id="3.20.20.70">
    <property type="entry name" value="Aldolase class I"/>
    <property type="match status" value="1"/>
</dbReference>
<evidence type="ECO:0000313" key="8">
    <source>
        <dbReference type="Proteomes" id="UP001500298"/>
    </source>
</evidence>
<dbReference type="Proteomes" id="UP001500298">
    <property type="component" value="Unassembled WGS sequence"/>
</dbReference>
<feature type="domain" description="Glycosyl-hydrolase 97 catalytic" evidence="4">
    <location>
        <begin position="284"/>
        <end position="456"/>
    </location>
</feature>
<accession>A0ABP9DFA5</accession>
<reference evidence="8" key="1">
    <citation type="journal article" date="2019" name="Int. J. Syst. Evol. Microbiol.">
        <title>The Global Catalogue of Microorganisms (GCM) 10K type strain sequencing project: providing services to taxonomists for standard genome sequencing and annotation.</title>
        <authorList>
            <consortium name="The Broad Institute Genomics Platform"/>
            <consortium name="The Broad Institute Genome Sequencing Center for Infectious Disease"/>
            <person name="Wu L."/>
            <person name="Ma J."/>
        </authorList>
    </citation>
    <scope>NUCLEOTIDE SEQUENCE [LARGE SCALE GENOMIC DNA]</scope>
    <source>
        <strain evidence="8">JCM 18326</strain>
    </source>
</reference>
<feature type="domain" description="Glycosyl-hydrolase 97 C-terminal oligomerisation" evidence="6">
    <location>
        <begin position="555"/>
        <end position="655"/>
    </location>
</feature>
<dbReference type="InterPro" id="IPR017853">
    <property type="entry name" value="GH"/>
</dbReference>
<dbReference type="RefSeq" id="WP_345372601.1">
    <property type="nucleotide sequence ID" value="NZ_BAABJX010000039.1"/>
</dbReference>
<dbReference type="GO" id="GO:0016787">
    <property type="term" value="F:hydrolase activity"/>
    <property type="evidence" value="ECO:0007669"/>
    <property type="project" value="UniProtKB-KW"/>
</dbReference>
<evidence type="ECO:0000259" key="4">
    <source>
        <dbReference type="Pfam" id="PF10566"/>
    </source>
</evidence>
<comment type="cofactor">
    <cofactor evidence="1">
        <name>Ca(2+)</name>
        <dbReference type="ChEBI" id="CHEBI:29108"/>
    </cofactor>
</comment>
<dbReference type="PANTHER" id="PTHR35803">
    <property type="entry name" value="GLUCAN 1,4-ALPHA-GLUCOSIDASE SUSB-RELATED"/>
    <property type="match status" value="1"/>
</dbReference>
<evidence type="ECO:0000259" key="5">
    <source>
        <dbReference type="Pfam" id="PF14508"/>
    </source>
</evidence>
<evidence type="ECO:0000256" key="3">
    <source>
        <dbReference type="ARBA" id="ARBA00022837"/>
    </source>
</evidence>
<dbReference type="PANTHER" id="PTHR35803:SF1">
    <property type="entry name" value="GLUCAN 1,4-ALPHA-GLUCOSIDASE SUSB"/>
    <property type="match status" value="1"/>
</dbReference>
<dbReference type="Pfam" id="PF14509">
    <property type="entry name" value="GH97_C"/>
    <property type="match status" value="1"/>
</dbReference>